<evidence type="ECO:0008006" key="3">
    <source>
        <dbReference type="Google" id="ProtNLM"/>
    </source>
</evidence>
<organism evidence="1 2">
    <name type="scientific">Planobispora takensis</name>
    <dbReference type="NCBI Taxonomy" id="1367882"/>
    <lineage>
        <taxon>Bacteria</taxon>
        <taxon>Bacillati</taxon>
        <taxon>Actinomycetota</taxon>
        <taxon>Actinomycetes</taxon>
        <taxon>Streptosporangiales</taxon>
        <taxon>Streptosporangiaceae</taxon>
        <taxon>Planobispora</taxon>
    </lineage>
</organism>
<evidence type="ECO:0000313" key="1">
    <source>
        <dbReference type="EMBL" id="GIH98092.1"/>
    </source>
</evidence>
<dbReference type="InterPro" id="IPR011855">
    <property type="entry name" value="Phgtail_TP901_1"/>
</dbReference>
<accession>A0A8J3SPU1</accession>
<keyword evidence="2" id="KW-1185">Reference proteome</keyword>
<protein>
    <recommendedName>
        <fullName evidence="3">Phage tail protein</fullName>
    </recommendedName>
</protein>
<proteinExistence type="predicted"/>
<name>A0A8J3SPU1_9ACTN</name>
<dbReference type="Proteomes" id="UP000634476">
    <property type="component" value="Unassembled WGS sequence"/>
</dbReference>
<dbReference type="Pfam" id="PF06199">
    <property type="entry name" value="Phage_tail_2"/>
    <property type="match status" value="1"/>
</dbReference>
<dbReference type="AlphaFoldDB" id="A0A8J3SPU1"/>
<evidence type="ECO:0000313" key="2">
    <source>
        <dbReference type="Proteomes" id="UP000634476"/>
    </source>
</evidence>
<gene>
    <name evidence="1" type="ORF">Pta02_01010</name>
</gene>
<sequence length="138" mass="14622">MPKMVLLASHLTIAGNDVSDRCAKIELTAEVEEKDVTTYASAGWKEVLGGLASGTLSVRFKQDYAAAELDATMWALFLTRSPQTFAVRADQAAVGASNPSYSGQALVKQWKPLSGNVGDVAEVDVSWPTSGAITRTTS</sequence>
<reference evidence="1" key="1">
    <citation type="submission" date="2021-01" db="EMBL/GenBank/DDBJ databases">
        <title>Whole genome shotgun sequence of Planobispora takensis NBRC 109077.</title>
        <authorList>
            <person name="Komaki H."/>
            <person name="Tamura T."/>
        </authorList>
    </citation>
    <scope>NUCLEOTIDE SEQUENCE</scope>
    <source>
        <strain evidence="1">NBRC 109077</strain>
    </source>
</reference>
<dbReference type="EMBL" id="BOOK01000001">
    <property type="protein sequence ID" value="GIH98092.1"/>
    <property type="molecule type" value="Genomic_DNA"/>
</dbReference>
<comment type="caution">
    <text evidence="1">The sequence shown here is derived from an EMBL/GenBank/DDBJ whole genome shotgun (WGS) entry which is preliminary data.</text>
</comment>
<dbReference type="Gene3D" id="4.10.410.40">
    <property type="match status" value="1"/>
</dbReference>